<keyword evidence="5" id="KW-1185">Reference proteome</keyword>
<evidence type="ECO:0000313" key="4">
    <source>
        <dbReference type="EMBL" id="OCS85185.1"/>
    </source>
</evidence>
<protein>
    <submittedName>
        <fullName evidence="4">CsbD family protein</fullName>
    </submittedName>
</protein>
<reference evidence="4 5" key="1">
    <citation type="submission" date="2016-07" db="EMBL/GenBank/DDBJ databases">
        <title>Caryophanon tenue genome sequencing.</title>
        <authorList>
            <person name="Verma A."/>
            <person name="Pal Y."/>
            <person name="Krishnamurthi S."/>
        </authorList>
    </citation>
    <scope>NUCLEOTIDE SEQUENCE [LARGE SCALE GENOMIC DNA]</scope>
    <source>
        <strain evidence="4 5">DSM 14152</strain>
    </source>
</reference>
<feature type="domain" description="CsbD-like" evidence="3">
    <location>
        <begin position="5"/>
        <end position="56"/>
    </location>
</feature>
<feature type="compositionally biased region" description="Basic and acidic residues" evidence="2">
    <location>
        <begin position="1"/>
        <end position="20"/>
    </location>
</feature>
<dbReference type="Gene3D" id="1.10.1470.10">
    <property type="entry name" value="YjbJ"/>
    <property type="match status" value="1"/>
</dbReference>
<dbReference type="AlphaFoldDB" id="A0A1C0YDG0"/>
<dbReference type="PANTHER" id="PTHR34977">
    <property type="entry name" value="UPF0337 PROTEIN YJBJ"/>
    <property type="match status" value="1"/>
</dbReference>
<proteinExistence type="inferred from homology"/>
<dbReference type="InterPro" id="IPR008462">
    <property type="entry name" value="CsbD"/>
</dbReference>
<dbReference type="Pfam" id="PF05532">
    <property type="entry name" value="CsbD"/>
    <property type="match status" value="1"/>
</dbReference>
<dbReference type="InterPro" id="IPR050423">
    <property type="entry name" value="UPF0337_stress_rsp"/>
</dbReference>
<evidence type="ECO:0000256" key="1">
    <source>
        <dbReference type="ARBA" id="ARBA00009129"/>
    </source>
</evidence>
<gene>
    <name evidence="4" type="ORF">A6M13_13640</name>
</gene>
<feature type="compositionally biased region" description="Basic and acidic residues" evidence="2">
    <location>
        <begin position="29"/>
        <end position="41"/>
    </location>
</feature>
<dbReference type="Proteomes" id="UP000093199">
    <property type="component" value="Unassembled WGS sequence"/>
</dbReference>
<evidence type="ECO:0000259" key="3">
    <source>
        <dbReference type="Pfam" id="PF05532"/>
    </source>
</evidence>
<comment type="caution">
    <text evidence="4">The sequence shown here is derived from an EMBL/GenBank/DDBJ whole genome shotgun (WGS) entry which is preliminary data.</text>
</comment>
<comment type="similarity">
    <text evidence="1">Belongs to the UPF0337 (CsbD) family.</text>
</comment>
<feature type="compositionally biased region" description="Basic and acidic residues" evidence="2">
    <location>
        <begin position="49"/>
        <end position="62"/>
    </location>
</feature>
<dbReference type="SUPFAM" id="SSF69047">
    <property type="entry name" value="Hypothetical protein YjbJ"/>
    <property type="match status" value="1"/>
</dbReference>
<sequence length="62" mass="6909">MSLSDDLKSTVNKVKGEIKEQVGNATGDRSTEMDGKKDKLKGQVQETIGDIKDKFSNKDEHR</sequence>
<organism evidence="4 5">
    <name type="scientific">Caryophanon tenue</name>
    <dbReference type="NCBI Taxonomy" id="33978"/>
    <lineage>
        <taxon>Bacteria</taxon>
        <taxon>Bacillati</taxon>
        <taxon>Bacillota</taxon>
        <taxon>Bacilli</taxon>
        <taxon>Bacillales</taxon>
        <taxon>Caryophanaceae</taxon>
        <taxon>Caryophanon</taxon>
    </lineage>
</organism>
<dbReference type="InterPro" id="IPR036629">
    <property type="entry name" value="YjbJ_sf"/>
</dbReference>
<feature type="region of interest" description="Disordered" evidence="2">
    <location>
        <begin position="1"/>
        <end position="62"/>
    </location>
</feature>
<evidence type="ECO:0000313" key="5">
    <source>
        <dbReference type="Proteomes" id="UP000093199"/>
    </source>
</evidence>
<accession>A0A1C0YDG0</accession>
<dbReference type="OrthoDB" id="2941817at2"/>
<dbReference type="EMBL" id="MASJ01000015">
    <property type="protein sequence ID" value="OCS85185.1"/>
    <property type="molecule type" value="Genomic_DNA"/>
</dbReference>
<evidence type="ECO:0000256" key="2">
    <source>
        <dbReference type="SAM" id="MobiDB-lite"/>
    </source>
</evidence>
<dbReference type="STRING" id="33978.A6M13_13640"/>
<name>A0A1C0YDG0_9BACL</name>
<dbReference type="RefSeq" id="WP_066545072.1">
    <property type="nucleotide sequence ID" value="NZ_MASJ01000015.1"/>
</dbReference>
<dbReference type="PANTHER" id="PTHR34977:SF1">
    <property type="entry name" value="UPF0337 PROTEIN YJBJ"/>
    <property type="match status" value="1"/>
</dbReference>